<evidence type="ECO:0000256" key="5">
    <source>
        <dbReference type="ARBA" id="ARBA00023242"/>
    </source>
</evidence>
<feature type="domain" description="Velvet" evidence="8">
    <location>
        <begin position="122"/>
        <end position="389"/>
    </location>
</feature>
<keyword evidence="5" id="KW-0539">Nucleus</keyword>
<dbReference type="STRING" id="1664694.A0A0N1HBK2"/>
<dbReference type="GO" id="GO:0030435">
    <property type="term" value="P:sporulation resulting in formation of a cellular spore"/>
    <property type="evidence" value="ECO:0007669"/>
    <property type="project" value="UniProtKB-KW"/>
</dbReference>
<evidence type="ECO:0000256" key="3">
    <source>
        <dbReference type="ARBA" id="ARBA00023015"/>
    </source>
</evidence>
<evidence type="ECO:0000259" key="8">
    <source>
        <dbReference type="PROSITE" id="PS51821"/>
    </source>
</evidence>
<evidence type="ECO:0000313" key="10">
    <source>
        <dbReference type="Proteomes" id="UP000038010"/>
    </source>
</evidence>
<gene>
    <name evidence="9" type="ORF">AB675_802</name>
</gene>
<evidence type="ECO:0000256" key="4">
    <source>
        <dbReference type="ARBA" id="ARBA00023163"/>
    </source>
</evidence>
<dbReference type="EMBL" id="LFJN01000001">
    <property type="protein sequence ID" value="KPI46070.1"/>
    <property type="molecule type" value="Genomic_DNA"/>
</dbReference>
<dbReference type="Proteomes" id="UP000038010">
    <property type="component" value="Unassembled WGS sequence"/>
</dbReference>
<dbReference type="VEuPathDB" id="FungiDB:AB675_802"/>
<proteinExistence type="inferred from homology"/>
<feature type="compositionally biased region" description="Polar residues" evidence="7">
    <location>
        <begin position="274"/>
        <end position="283"/>
    </location>
</feature>
<comment type="subcellular location">
    <subcellularLocation>
        <location evidence="1">Nucleus</location>
    </subcellularLocation>
</comment>
<feature type="compositionally biased region" description="Polar residues" evidence="7">
    <location>
        <begin position="26"/>
        <end position="36"/>
    </location>
</feature>
<dbReference type="GeneID" id="28740313"/>
<evidence type="ECO:0000256" key="6">
    <source>
        <dbReference type="ARBA" id="ARBA00038045"/>
    </source>
</evidence>
<name>A0A0N1HBK2_9EURO</name>
<evidence type="ECO:0000256" key="7">
    <source>
        <dbReference type="SAM" id="MobiDB-lite"/>
    </source>
</evidence>
<dbReference type="GO" id="GO:0005634">
    <property type="term" value="C:nucleus"/>
    <property type="evidence" value="ECO:0007669"/>
    <property type="project" value="UniProtKB-SubCell"/>
</dbReference>
<accession>A0A0N1HBK2</accession>
<feature type="region of interest" description="Disordered" evidence="7">
    <location>
        <begin position="390"/>
        <end position="411"/>
    </location>
</feature>
<reference evidence="9 10" key="1">
    <citation type="submission" date="2015-06" db="EMBL/GenBank/DDBJ databases">
        <title>Draft genome of the ant-associated black yeast Phialophora attae CBS 131958.</title>
        <authorList>
            <person name="Moreno L.F."/>
            <person name="Stielow B.J."/>
            <person name="de Hoog S."/>
            <person name="Vicente V.A."/>
            <person name="Weiss V.A."/>
            <person name="de Vries M."/>
            <person name="Cruz L.M."/>
            <person name="Souza E.M."/>
        </authorList>
    </citation>
    <scope>NUCLEOTIDE SEQUENCE [LARGE SCALE GENOMIC DNA]</scope>
    <source>
        <strain evidence="9 10">CBS 131958</strain>
    </source>
</reference>
<dbReference type="InterPro" id="IPR021740">
    <property type="entry name" value="Velvet"/>
</dbReference>
<dbReference type="Pfam" id="PF11754">
    <property type="entry name" value="Velvet"/>
    <property type="match status" value="1"/>
</dbReference>
<dbReference type="RefSeq" id="XP_018006033.1">
    <property type="nucleotide sequence ID" value="XM_018148444.1"/>
</dbReference>
<feature type="compositionally biased region" description="Pro residues" evidence="7">
    <location>
        <begin position="76"/>
        <end position="86"/>
    </location>
</feature>
<protein>
    <recommendedName>
        <fullName evidence="8">Velvet domain-containing protein</fullName>
    </recommendedName>
</protein>
<evidence type="ECO:0000256" key="1">
    <source>
        <dbReference type="ARBA" id="ARBA00004123"/>
    </source>
</evidence>
<dbReference type="PANTHER" id="PTHR33572">
    <property type="entry name" value="SPORE DEVELOPMENT REGULATOR VOSA"/>
    <property type="match status" value="1"/>
</dbReference>
<keyword evidence="3" id="KW-0805">Transcription regulation</keyword>
<comment type="similarity">
    <text evidence="6">Belongs to the velvet family. VelB subfamily.</text>
</comment>
<feature type="compositionally biased region" description="Low complexity" evidence="7">
    <location>
        <begin position="247"/>
        <end position="261"/>
    </location>
</feature>
<keyword evidence="2" id="KW-0749">Sporulation</keyword>
<evidence type="ECO:0000313" key="9">
    <source>
        <dbReference type="EMBL" id="KPI46070.1"/>
    </source>
</evidence>
<dbReference type="InterPro" id="IPR038491">
    <property type="entry name" value="Velvet_dom_sf"/>
</dbReference>
<dbReference type="PANTHER" id="PTHR33572:SF3">
    <property type="entry name" value="VELVET COMPLEX SUBUNIT B"/>
    <property type="match status" value="1"/>
</dbReference>
<dbReference type="Gene3D" id="2.60.40.3960">
    <property type="entry name" value="Velvet domain"/>
    <property type="match status" value="1"/>
</dbReference>
<organism evidence="9 10">
    <name type="scientific">Cyphellophora attinorum</name>
    <dbReference type="NCBI Taxonomy" id="1664694"/>
    <lineage>
        <taxon>Eukaryota</taxon>
        <taxon>Fungi</taxon>
        <taxon>Dikarya</taxon>
        <taxon>Ascomycota</taxon>
        <taxon>Pezizomycotina</taxon>
        <taxon>Eurotiomycetes</taxon>
        <taxon>Chaetothyriomycetidae</taxon>
        <taxon>Chaetothyriales</taxon>
        <taxon>Cyphellophoraceae</taxon>
        <taxon>Cyphellophora</taxon>
    </lineage>
</organism>
<dbReference type="PROSITE" id="PS51821">
    <property type="entry name" value="VELVET"/>
    <property type="match status" value="1"/>
</dbReference>
<sequence length="411" mass="45452">MSGHYPSHYHPQSQGAGHQPPPPRYQNGNGHYTYQNLPPPHMMSMGQQPMVHQNVAAPMPPAPTYSHESQYHGPVYPSPHGPPMPPNHNGNDLSPQSLPKPDDFEYRLEHAREAPPPMAKFSKNYHFEIKVIQQPVRARMCGYGDKDRRPISPPPVVQLIISALENGVRRPIDYSKIENLHRFMCSVDLYNEHGNENVALVVAQTAGCMDRISASQAIPHRHTIDPPSRQGSLPQPNGYGANASHGSPQSYVQSPQSYSQRQDPHSWGVPLQGPSDSAPSQTNRALLGATHGTANRLRDNNQQQGIFFIYPDLSVRSEGVFRLKFRMYDINHSQGLFEPVSSADKDAPCLAAAFSEPFTVHSAKKFPGVCESTDLSKAFATQGIKIPIRKDDGAGKRKRNGDDWEGSDDGD</sequence>
<feature type="region of interest" description="Disordered" evidence="7">
    <location>
        <begin position="1"/>
        <end position="102"/>
    </location>
</feature>
<feature type="region of interest" description="Disordered" evidence="7">
    <location>
        <begin position="221"/>
        <end position="283"/>
    </location>
</feature>
<keyword evidence="10" id="KW-1185">Reference proteome</keyword>
<dbReference type="OrthoDB" id="1746739at2759"/>
<comment type="caution">
    <text evidence="9">The sequence shown here is derived from an EMBL/GenBank/DDBJ whole genome shotgun (WGS) entry which is preliminary data.</text>
</comment>
<dbReference type="InterPro" id="IPR037525">
    <property type="entry name" value="Velvet_dom"/>
</dbReference>
<keyword evidence="4" id="KW-0804">Transcription</keyword>
<dbReference type="AlphaFoldDB" id="A0A0N1HBK2"/>
<evidence type="ECO:0000256" key="2">
    <source>
        <dbReference type="ARBA" id="ARBA00022969"/>
    </source>
</evidence>